<comment type="caution">
    <text evidence="2">The sequence shown here is derived from an EMBL/GenBank/DDBJ whole genome shotgun (WGS) entry which is preliminary data.</text>
</comment>
<keyword evidence="1" id="KW-0812">Transmembrane</keyword>
<keyword evidence="1" id="KW-0472">Membrane</keyword>
<protein>
    <submittedName>
        <fullName evidence="2">DUF4383 domain-containing protein</fullName>
    </submittedName>
</protein>
<organism evidence="2 3">
    <name type="scientific">Nocardiopsis tropica</name>
    <dbReference type="NCBI Taxonomy" id="109330"/>
    <lineage>
        <taxon>Bacteria</taxon>
        <taxon>Bacillati</taxon>
        <taxon>Actinomycetota</taxon>
        <taxon>Actinomycetes</taxon>
        <taxon>Streptosporangiales</taxon>
        <taxon>Nocardiopsidaceae</taxon>
        <taxon>Nocardiopsis</taxon>
    </lineage>
</organism>
<feature type="transmembrane region" description="Helical" evidence="1">
    <location>
        <begin position="61"/>
        <end position="83"/>
    </location>
</feature>
<feature type="transmembrane region" description="Helical" evidence="1">
    <location>
        <begin position="128"/>
        <end position="145"/>
    </location>
</feature>
<dbReference type="Pfam" id="PF14325">
    <property type="entry name" value="DUF4383"/>
    <property type="match status" value="1"/>
</dbReference>
<accession>A0ABV1ZM19</accession>
<keyword evidence="1" id="KW-1133">Transmembrane helix</keyword>
<dbReference type="Proteomes" id="UP001432401">
    <property type="component" value="Unassembled WGS sequence"/>
</dbReference>
<sequence length="152" mass="16291">MSDRTPTQGVTRLSRQPIRLAALIVGIVFLLVGIMGFIPGLTTNTDQLQFAGHHSEAHLLGLFQVSILHNLVHLLFGVAGVAMARTAASAKLFLVGGGVIYLVLWLYGLVIDFDSAANFVPLNDADNWLHLGLGVGMIALGLLLAPSRRARR</sequence>
<reference evidence="2 3" key="1">
    <citation type="submission" date="2024-06" db="EMBL/GenBank/DDBJ databases">
        <authorList>
            <person name="Bataeva Y.V."/>
            <person name="Grigorian L.N."/>
            <person name="Solomentsev V.I."/>
        </authorList>
    </citation>
    <scope>NUCLEOTIDE SEQUENCE [LARGE SCALE GENOMIC DNA]</scope>
    <source>
        <strain evidence="3">SCPM-O-B-12605 (RCAM04882)</strain>
    </source>
</reference>
<keyword evidence="3" id="KW-1185">Reference proteome</keyword>
<evidence type="ECO:0000313" key="2">
    <source>
        <dbReference type="EMBL" id="MES0832181.1"/>
    </source>
</evidence>
<feature type="transmembrane region" description="Helical" evidence="1">
    <location>
        <begin position="20"/>
        <end position="41"/>
    </location>
</feature>
<evidence type="ECO:0000256" key="1">
    <source>
        <dbReference type="SAM" id="Phobius"/>
    </source>
</evidence>
<feature type="transmembrane region" description="Helical" evidence="1">
    <location>
        <begin position="90"/>
        <end position="108"/>
    </location>
</feature>
<dbReference type="EMBL" id="JBEQNB010000001">
    <property type="protein sequence ID" value="MES0832181.1"/>
    <property type="molecule type" value="Genomic_DNA"/>
</dbReference>
<evidence type="ECO:0000313" key="3">
    <source>
        <dbReference type="Proteomes" id="UP001432401"/>
    </source>
</evidence>
<gene>
    <name evidence="2" type="ORF">ABUK86_00175</name>
</gene>
<name>A0ABV1ZM19_9ACTN</name>
<dbReference type="RefSeq" id="WP_267947373.1">
    <property type="nucleotide sequence ID" value="NZ_JBEQNB010000001.1"/>
</dbReference>
<proteinExistence type="predicted"/>